<dbReference type="InterPro" id="IPR029865">
    <property type="entry name" value="KIAA0319-like"/>
</dbReference>
<dbReference type="Pfam" id="PF16586">
    <property type="entry name" value="DUF5060"/>
    <property type="match status" value="1"/>
</dbReference>
<feature type="compositionally biased region" description="Polar residues" evidence="4">
    <location>
        <begin position="1337"/>
        <end position="1350"/>
    </location>
</feature>
<comment type="subcellular location">
    <subcellularLocation>
        <location evidence="1">Secreted</location>
    </subcellularLocation>
</comment>
<dbReference type="Gene3D" id="2.60.40.2810">
    <property type="match status" value="1"/>
</dbReference>
<dbReference type="SUPFAM" id="SSF49299">
    <property type="entry name" value="PKD domain"/>
    <property type="match status" value="3"/>
</dbReference>
<evidence type="ECO:0000256" key="4">
    <source>
        <dbReference type="SAM" id="MobiDB-lite"/>
    </source>
</evidence>
<feature type="region of interest" description="Disordered" evidence="4">
    <location>
        <begin position="1688"/>
        <end position="1717"/>
    </location>
</feature>
<feature type="domain" description="PKD/Chitinase" evidence="6">
    <location>
        <begin position="672"/>
        <end position="760"/>
    </location>
</feature>
<reference evidence="7 8" key="1">
    <citation type="submission" date="2024-04" db="EMBL/GenBank/DDBJ databases">
        <title>Luteolibacter sp. isolated from soil.</title>
        <authorList>
            <person name="An J."/>
        </authorList>
    </citation>
    <scope>NUCLEOTIDE SEQUENCE [LARGE SCALE GENOMIC DNA]</scope>
    <source>
        <strain evidence="7 8">Y139</strain>
    </source>
</reference>
<dbReference type="Pfam" id="PF22352">
    <property type="entry name" value="K319L-like_PKD"/>
    <property type="match status" value="5"/>
</dbReference>
<dbReference type="InterPro" id="IPR055372">
    <property type="entry name" value="CBM96"/>
</dbReference>
<sequence length="1879" mass="195672">MSPLRALLASLFLTPAVHAVTPVSSTDIYQESGGILVMEAERTPSSLGSGSNRWELYEPGETNFVTGATNDAHLEFQGNSSNGGPAAAPLTYKFRINEGGYYYIHIRARARLDGATSDKNNDCYIKVTGDSYGAGPNAGNAHLMDAPLSLLTSNTKLYGAGTTTWGWSDQLDAGGTDNKRWPVYNFTSGGTYTLTISGRSIKYNFDRIVFRKSTIATASAKSASLPESSTTVSSGTGQAVSTLMLVNADTDHDIGPITSGMTINLALTGANLNVRAVTSPSIVGSVRFSLDGAADSMTQSSAPYTLGGDGPGDDYLPWTPSLGGHTLIATPYTAASAGGTAGTPMTVNFTVINTPPGGSPTANAGTDKSITLPTNSVVINGTGTDTDTGGSISAYAWTQVSGPSTATLSGNTTANLTASALAQGTYVFRLTVTDNSSLTGYDDVSVVVNAAAGVPVANAGADKAITLPTNSVVINGSGTDAGGSISAYAWTQVSGPSTATLSGAATANLTASNLVQGPYVFRLTVTDNSALTASDDATVTVSAASGGSGQSVTTLMLIDADTDSEIGPLINGATIDLAVVGANLNIRADTSPYPVGSVRFSLNDVADYATQTNPPYAMGGDAITDYWPWTPPLGTLTVTATPYTGSGATGTTGTPKTVTFTVINSQLTGDPVANAGEDKAIVLPTSSVIFNGSGTDTDGTISSYSWSQVSGPNTATLSNKTTANLTASGLSQGSYLFRLTVTDNSNKTATDDVLLNVLPAGSGSALITGELKKWHKVTFSFTGPTTNEEATPNPFTDYRLNVTFTHVASGKSYVVPGYFAADGNAANTSATAGNVWRVHFAPDETGAWSYSAAFRSGSNIATSTSAGTSAGYFDADTGTFNIAATDKTGIDFRGKGRLEYVGKHHLRFAETGQYFMKEGTDAPENFLAYSDFDGDFKTDGFGDNYLKNWSAHASDWQAGDPVWQSTKGKGLIGAINYLASEGLNAFSFLTLNIEGDDKNVFPYTTYAERSRFDVSKLDQWEMIFEHGTRKGMHLNFKTLETENELMLDGGDLGNQRKLYYRELIARFGHNLALNWNLGEEIDSASTSQKQSWAQYFYDADPYKHPIVIHNSTFELHRDLLGDASKLTGFSLQLNEPDFTDMFAMTKDYIDRSDNADRPWVVACDEPGDSSFALRPDSDPGTSHTDARKNALWGNIMAGGAGCEWYFGYALSNSDLTCQDFRSRDSFWDYCRYTLQFLSANNVPFADMTNRNSLVSGNGNNANRCLAKTGSTYLVQLPNGGTHTLNLTGTTGGFTVKWFDPRNGGALINGLAVTGGGTVSLGAPPNNTTQDWVALVQSTSGSGGASNQSPVANAGADTSATLSSSSVAVSLTGTATDDGLPENSVLTRTWSQVSGPAVVSFSSTTTASTTATFSTAGTYVLRFSASDGTLSASDDVTVTISASATNQYPVVNAGSDKSTTLSSSSVAVSLTGTATDDGLPTGSSLTRTWSQVSGPAVVGFSSTTTATTTATFTATGTYVLRLSGSDGSLSASDDVTVTISPPTGGTTQRTFTPVHDAYTEGGANNNNTQLRLEKSTTRTRITFLQFDLTTLGSAPSAAVVKLTEGDDTSSGSMTLRLYAATSNNWTETNVSSTNQPAKGTQLATFTGDITDGRVIDFNVASLVTGPGIYSFILEADSSTKDVSFASKENATTAARPSLVTTTAGGGTSNTAPTYPGTSFSTGQNEPILIPFTLLLAGSSDPDGDPVTVSGASTTSTRSGSITLGGDSLTYTPASSFAGTDTFSLTVQDGRGGSTTGTVTMQVIGNDGIAGFAPPVLQRITGNQIRMTFTGAPATSYRFERSTNLTSWTTLQTLTSGSNGQVQFTDPTPPTGKAYYRLATP</sequence>
<feature type="chain" id="PRO_5046041856" evidence="5">
    <location>
        <begin position="20"/>
        <end position="1879"/>
    </location>
</feature>
<feature type="domain" description="PKD/Chitinase" evidence="6">
    <location>
        <begin position="1356"/>
        <end position="1442"/>
    </location>
</feature>
<feature type="domain" description="PKD/Chitinase" evidence="6">
    <location>
        <begin position="361"/>
        <end position="451"/>
    </location>
</feature>
<dbReference type="InterPro" id="IPR013783">
    <property type="entry name" value="Ig-like_fold"/>
</dbReference>
<keyword evidence="2" id="KW-0964">Secreted</keyword>
<evidence type="ECO:0000313" key="8">
    <source>
        <dbReference type="Proteomes" id="UP001371305"/>
    </source>
</evidence>
<dbReference type="InterPro" id="IPR022409">
    <property type="entry name" value="PKD/Chitinase_dom"/>
</dbReference>
<evidence type="ECO:0000256" key="1">
    <source>
        <dbReference type="ARBA" id="ARBA00004613"/>
    </source>
</evidence>
<dbReference type="Proteomes" id="UP001371305">
    <property type="component" value="Unassembled WGS sequence"/>
</dbReference>
<feature type="domain" description="PKD/Chitinase" evidence="6">
    <location>
        <begin position="1715"/>
        <end position="1804"/>
    </location>
</feature>
<dbReference type="InterPro" id="IPR024749">
    <property type="entry name" value="Collagen-bd_put"/>
</dbReference>
<evidence type="ECO:0000313" key="7">
    <source>
        <dbReference type="EMBL" id="MEK7950939.1"/>
    </source>
</evidence>
<dbReference type="Pfam" id="PF17963">
    <property type="entry name" value="Big_9"/>
    <property type="match status" value="1"/>
</dbReference>
<dbReference type="InterPro" id="IPR032260">
    <property type="entry name" value="DUF5060"/>
</dbReference>
<feature type="domain" description="PKD/Chitinase" evidence="6">
    <location>
        <begin position="1449"/>
        <end position="1541"/>
    </location>
</feature>
<keyword evidence="8" id="KW-1185">Reference proteome</keyword>
<dbReference type="PANTHER" id="PTHR46182:SF2">
    <property type="entry name" value="FI19480P1"/>
    <property type="match status" value="1"/>
</dbReference>
<protein>
    <submittedName>
        <fullName evidence="7">DUF5060 domain-containing protein</fullName>
    </submittedName>
</protein>
<keyword evidence="3 5" id="KW-0732">Signal</keyword>
<dbReference type="RefSeq" id="WP_341404541.1">
    <property type="nucleotide sequence ID" value="NZ_JBBUKT010000003.1"/>
</dbReference>
<proteinExistence type="predicted"/>
<name>A0ABU9AT66_9BACT</name>
<feature type="signal peptide" evidence="5">
    <location>
        <begin position="1"/>
        <end position="19"/>
    </location>
</feature>
<dbReference type="Pfam" id="PF12904">
    <property type="entry name" value="Collagen_bind_2"/>
    <property type="match status" value="1"/>
</dbReference>
<evidence type="ECO:0000256" key="5">
    <source>
        <dbReference type="SAM" id="SignalP"/>
    </source>
</evidence>
<feature type="region of interest" description="Disordered" evidence="4">
    <location>
        <begin position="1337"/>
        <end position="1356"/>
    </location>
</feature>
<dbReference type="EMBL" id="JBBUKT010000003">
    <property type="protein sequence ID" value="MEK7950939.1"/>
    <property type="molecule type" value="Genomic_DNA"/>
</dbReference>
<dbReference type="SMART" id="SM00089">
    <property type="entry name" value="PKD"/>
    <property type="match status" value="6"/>
</dbReference>
<evidence type="ECO:0000256" key="3">
    <source>
        <dbReference type="ARBA" id="ARBA00022729"/>
    </source>
</evidence>
<gene>
    <name evidence="7" type="ORF">WKV53_10545</name>
</gene>
<organism evidence="7 8">
    <name type="scientific">Luteolibacter soli</name>
    <dbReference type="NCBI Taxonomy" id="3135280"/>
    <lineage>
        <taxon>Bacteria</taxon>
        <taxon>Pseudomonadati</taxon>
        <taxon>Verrucomicrobiota</taxon>
        <taxon>Verrucomicrobiia</taxon>
        <taxon>Verrucomicrobiales</taxon>
        <taxon>Verrucomicrobiaceae</taxon>
        <taxon>Luteolibacter</taxon>
    </lineage>
</organism>
<dbReference type="Gene3D" id="2.60.40.10">
    <property type="entry name" value="Immunoglobulins"/>
    <property type="match status" value="6"/>
</dbReference>
<accession>A0ABU9AT66</accession>
<evidence type="ECO:0000256" key="2">
    <source>
        <dbReference type="ARBA" id="ARBA00022525"/>
    </source>
</evidence>
<dbReference type="PANTHER" id="PTHR46182">
    <property type="entry name" value="FI19480P1"/>
    <property type="match status" value="1"/>
</dbReference>
<dbReference type="Gene3D" id="3.20.20.80">
    <property type="entry name" value="Glycosidases"/>
    <property type="match status" value="1"/>
</dbReference>
<feature type="domain" description="PKD/Chitinase" evidence="6">
    <location>
        <begin position="456"/>
        <end position="544"/>
    </location>
</feature>
<evidence type="ECO:0000259" key="6">
    <source>
        <dbReference type="SMART" id="SM00089"/>
    </source>
</evidence>
<comment type="caution">
    <text evidence="7">The sequence shown here is derived from an EMBL/GenBank/DDBJ whole genome shotgun (WGS) entry which is preliminary data.</text>
</comment>
<dbReference type="InterPro" id="IPR035986">
    <property type="entry name" value="PKD_dom_sf"/>
</dbReference>
<dbReference type="Pfam" id="PF24517">
    <property type="entry name" value="CBM96"/>
    <property type="match status" value="1"/>
</dbReference>